<evidence type="ECO:0000256" key="3">
    <source>
        <dbReference type="ARBA" id="ARBA00022692"/>
    </source>
</evidence>
<reference evidence="9 10" key="1">
    <citation type="submission" date="2015-08" db="EMBL/GenBank/DDBJ databases">
        <title>The genome of the Asian arowana (Scleropages formosus).</title>
        <authorList>
            <person name="Tan M.H."/>
            <person name="Gan H.M."/>
            <person name="Croft L.J."/>
            <person name="Austin C.M."/>
        </authorList>
    </citation>
    <scope>NUCLEOTIDE SEQUENCE [LARGE SCALE GENOMIC DNA]</scope>
    <source>
        <strain evidence="9">Aro1</strain>
    </source>
</reference>
<dbReference type="STRING" id="113540.ENSSFOP00015046260"/>
<keyword evidence="2" id="KW-0597">Phosphoprotein</keyword>
<evidence type="ECO:0000256" key="5">
    <source>
        <dbReference type="ARBA" id="ARBA00023054"/>
    </source>
</evidence>
<name>A0A0P7VLR1_SCLFO</name>
<dbReference type="GO" id="GO:1904115">
    <property type="term" value="C:axon cytoplasm"/>
    <property type="evidence" value="ECO:0007669"/>
    <property type="project" value="GOC"/>
</dbReference>
<evidence type="ECO:0000256" key="7">
    <source>
        <dbReference type="SAM" id="Coils"/>
    </source>
</evidence>
<organism evidence="9 10">
    <name type="scientific">Scleropages formosus</name>
    <name type="common">Asian bonytongue</name>
    <name type="synonym">Osteoglossum formosum</name>
    <dbReference type="NCBI Taxonomy" id="113540"/>
    <lineage>
        <taxon>Eukaryota</taxon>
        <taxon>Metazoa</taxon>
        <taxon>Chordata</taxon>
        <taxon>Craniata</taxon>
        <taxon>Vertebrata</taxon>
        <taxon>Euteleostomi</taxon>
        <taxon>Actinopterygii</taxon>
        <taxon>Neopterygii</taxon>
        <taxon>Teleostei</taxon>
        <taxon>Osteoglossocephala</taxon>
        <taxon>Osteoglossomorpha</taxon>
        <taxon>Osteoglossiformes</taxon>
        <taxon>Osteoglossidae</taxon>
        <taxon>Scleropages</taxon>
    </lineage>
</organism>
<proteinExistence type="predicted"/>
<dbReference type="AlphaFoldDB" id="A0A0P7VLR1"/>
<dbReference type="InterPro" id="IPR028197">
    <property type="entry name" value="Syntaphilin/Syntabulin"/>
</dbReference>
<evidence type="ECO:0000256" key="8">
    <source>
        <dbReference type="SAM" id="MobiDB-lite"/>
    </source>
</evidence>
<accession>A0A0P7VLR1</accession>
<feature type="region of interest" description="Disordered" evidence="8">
    <location>
        <begin position="1"/>
        <end position="233"/>
    </location>
</feature>
<feature type="compositionally biased region" description="Low complexity" evidence="8">
    <location>
        <begin position="148"/>
        <end position="165"/>
    </location>
</feature>
<dbReference type="EMBL" id="JARO02000949">
    <property type="protein sequence ID" value="KPP76915.1"/>
    <property type="molecule type" value="Genomic_DNA"/>
</dbReference>
<keyword evidence="4" id="KW-1133">Transmembrane helix</keyword>
<feature type="compositionally biased region" description="Basic and acidic residues" evidence="8">
    <location>
        <begin position="52"/>
        <end position="65"/>
    </location>
</feature>
<feature type="compositionally biased region" description="Low complexity" evidence="8">
    <location>
        <begin position="32"/>
        <end position="46"/>
    </location>
</feature>
<comment type="subcellular location">
    <subcellularLocation>
        <location evidence="1">Membrane</location>
        <topology evidence="1">Single-pass membrane protein</topology>
    </subcellularLocation>
</comment>
<feature type="compositionally biased region" description="Low complexity" evidence="8">
    <location>
        <begin position="209"/>
        <end position="231"/>
    </location>
</feature>
<gene>
    <name evidence="9" type="ORF">Z043_103715</name>
</gene>
<evidence type="ECO:0000313" key="10">
    <source>
        <dbReference type="Proteomes" id="UP000034805"/>
    </source>
</evidence>
<keyword evidence="5 7" id="KW-0175">Coiled coil</keyword>
<evidence type="ECO:0000256" key="4">
    <source>
        <dbReference type="ARBA" id="ARBA00022989"/>
    </source>
</evidence>
<feature type="compositionally biased region" description="Low complexity" evidence="8">
    <location>
        <begin position="81"/>
        <end position="105"/>
    </location>
</feature>
<evidence type="ECO:0000256" key="2">
    <source>
        <dbReference type="ARBA" id="ARBA00022553"/>
    </source>
</evidence>
<feature type="compositionally biased region" description="Polar residues" evidence="8">
    <location>
        <begin position="166"/>
        <end position="181"/>
    </location>
</feature>
<feature type="compositionally biased region" description="Basic and acidic residues" evidence="8">
    <location>
        <begin position="1"/>
        <end position="24"/>
    </location>
</feature>
<keyword evidence="6" id="KW-0472">Membrane</keyword>
<feature type="region of interest" description="Disordered" evidence="8">
    <location>
        <begin position="521"/>
        <end position="566"/>
    </location>
</feature>
<evidence type="ECO:0000256" key="6">
    <source>
        <dbReference type="ARBA" id="ARBA00023136"/>
    </source>
</evidence>
<dbReference type="PANTHER" id="PTHR16208:SF4">
    <property type="entry name" value="SYNTABULIN"/>
    <property type="match status" value="1"/>
</dbReference>
<feature type="coiled-coil region" evidence="7">
    <location>
        <begin position="256"/>
        <end position="332"/>
    </location>
</feature>
<evidence type="ECO:0000313" key="9">
    <source>
        <dbReference type="EMBL" id="KPP76915.1"/>
    </source>
</evidence>
<keyword evidence="3" id="KW-0812">Transmembrane</keyword>
<dbReference type="Proteomes" id="UP000034805">
    <property type="component" value="Unassembled WGS sequence"/>
</dbReference>
<evidence type="ECO:0000256" key="1">
    <source>
        <dbReference type="ARBA" id="ARBA00004167"/>
    </source>
</evidence>
<feature type="compositionally biased region" description="Basic and acidic residues" evidence="8">
    <location>
        <begin position="130"/>
        <end position="144"/>
    </location>
</feature>
<dbReference type="GO" id="GO:0019896">
    <property type="term" value="P:axonal transport of mitochondrion"/>
    <property type="evidence" value="ECO:0007669"/>
    <property type="project" value="TreeGrafter"/>
</dbReference>
<dbReference type="GO" id="GO:0005881">
    <property type="term" value="C:cytoplasmic microtubule"/>
    <property type="evidence" value="ECO:0007669"/>
    <property type="project" value="TreeGrafter"/>
</dbReference>
<dbReference type="GO" id="GO:0060074">
    <property type="term" value="P:synapse maturation"/>
    <property type="evidence" value="ECO:0007669"/>
    <property type="project" value="TreeGrafter"/>
</dbReference>
<dbReference type="GO" id="GO:0016020">
    <property type="term" value="C:membrane"/>
    <property type="evidence" value="ECO:0007669"/>
    <property type="project" value="UniProtKB-SubCell"/>
</dbReference>
<feature type="compositionally biased region" description="Basic residues" evidence="8">
    <location>
        <begin position="106"/>
        <end position="116"/>
    </location>
</feature>
<dbReference type="PANTHER" id="PTHR16208">
    <property type="entry name" value="MICROTUBULE-ASSOCIATED PROTEIN/SYNTAPHILIN"/>
    <property type="match status" value="1"/>
</dbReference>
<protein>
    <submittedName>
        <fullName evidence="9">Syntabulin-like</fullName>
    </submittedName>
</protein>
<sequence>MGPEEGRARRKERKELKEGKEGSRSRIPRLVPRPQSPGQPDSQSPSSEEEEARDRALSSESERSRRAVSSASVCSDDTGCPSSQTTSPSKTPSGSEGSSLGSPSPNKRKGKAKRVRVNTMAERNAPSGRLQKEPRSFSDPRGSEAADLSSSSSPGSLRGSLTTSSNGRKVSYSRSRGSHNQGKGGLLVHKTPLGASLARDTERVSPQFRTSPHGRSSNSSSSNSSPTTRRSNMARFSCSDNYGVKAPNPEQYLTPLQQKEVTIRHLKTKLKDSESRVQERELEIEELKAQLERMREDWIEEECHRVEAQLALKEARKEIKQLREVVETMKNSLTEKDKGIQKYFTDINIQNRKLESLLHSMELAQSDCLQDESTLDFVCNSPTRSLAKLEGGLALEDQAAEEMADSGLLINDEMANQTDIFEKVLMSTAIISAKNLRPGSEKPIPFQDERKKTLQPCVGAPLGPRQGNMGEKAVQTDSTSTYDVEDLFCHLLKMHAEGLLPDSVFKGMNTTQLLHLTASDPVTAVPPTPEKSMDSGLCSEPADAPCSEGEPDSTVTPEIGSRDERNPDLICSIPVGLLAKQESGLVLEEQTPGLMAGEQGKPQPLRLVNKHYWSRSFLVDLVALAAPALPTVAWLYATHQRKGAPVYNIGTLIRGCCVVGLHTLRHISLGPNT</sequence>
<dbReference type="Pfam" id="PF15290">
    <property type="entry name" value="Syntaphilin"/>
    <property type="match status" value="1"/>
</dbReference>
<comment type="caution">
    <text evidence="9">The sequence shown here is derived from an EMBL/GenBank/DDBJ whole genome shotgun (WGS) entry which is preliminary data.</text>
</comment>